<dbReference type="AlphaFoldDB" id="A0A9P1M6H0"/>
<proteinExistence type="predicted"/>
<evidence type="ECO:0000313" key="1">
    <source>
        <dbReference type="EMBL" id="CAI4020365.1"/>
    </source>
</evidence>
<sequence length="278" mass="31277">MEILRSIFLCPRRALPQSDLSDLEDGLGPINTSLRTEHNGMPFRGKAKKAEDTIAGDGSEDPLEPEVATLGQENVAEMQSILLQLQSTEDLDQMQQDALDLARGEVDVLGRVWESQRMILMKKGIDSAKTMLHTKLQELFKQWRWKAADATSKEELEALLEAPGQKDLLNTATASAIQELLEVTEKCQKHLKQRIELESCLQCADFDRCRVKTLLEVEGALKGRVLLEFKLRRALGMPLTITKHAFEFANVKEPELRIQEHSSFGERTIPSHLSSFGL</sequence>
<reference evidence="1" key="1">
    <citation type="submission" date="2022-10" db="EMBL/GenBank/DDBJ databases">
        <authorList>
            <person name="Chen Y."/>
            <person name="Dougan E. K."/>
            <person name="Chan C."/>
            <person name="Rhodes N."/>
            <person name="Thang M."/>
        </authorList>
    </citation>
    <scope>NUCLEOTIDE SEQUENCE</scope>
</reference>
<evidence type="ECO:0000313" key="3">
    <source>
        <dbReference type="Proteomes" id="UP001152797"/>
    </source>
</evidence>
<protein>
    <submittedName>
        <fullName evidence="1">Uncharacterized protein</fullName>
    </submittedName>
</protein>
<name>A0A9P1M6H0_9DINO</name>
<dbReference type="EMBL" id="CAMXCT020006805">
    <property type="protein sequence ID" value="CAL1173740.1"/>
    <property type="molecule type" value="Genomic_DNA"/>
</dbReference>
<keyword evidence="3" id="KW-1185">Reference proteome</keyword>
<evidence type="ECO:0000313" key="2">
    <source>
        <dbReference type="EMBL" id="CAL1173740.1"/>
    </source>
</evidence>
<comment type="caution">
    <text evidence="1">The sequence shown here is derived from an EMBL/GenBank/DDBJ whole genome shotgun (WGS) entry which is preliminary data.</text>
</comment>
<dbReference type="EMBL" id="CAMXCT010006805">
    <property type="protein sequence ID" value="CAI4020365.1"/>
    <property type="molecule type" value="Genomic_DNA"/>
</dbReference>
<dbReference type="Proteomes" id="UP001152797">
    <property type="component" value="Unassembled WGS sequence"/>
</dbReference>
<dbReference type="EMBL" id="CAMXCT030006805">
    <property type="protein sequence ID" value="CAL4807677.1"/>
    <property type="molecule type" value="Genomic_DNA"/>
</dbReference>
<organism evidence="1">
    <name type="scientific">Cladocopium goreaui</name>
    <dbReference type="NCBI Taxonomy" id="2562237"/>
    <lineage>
        <taxon>Eukaryota</taxon>
        <taxon>Sar</taxon>
        <taxon>Alveolata</taxon>
        <taxon>Dinophyceae</taxon>
        <taxon>Suessiales</taxon>
        <taxon>Symbiodiniaceae</taxon>
        <taxon>Cladocopium</taxon>
    </lineage>
</organism>
<accession>A0A9P1M6H0</accession>
<reference evidence="2" key="2">
    <citation type="submission" date="2024-04" db="EMBL/GenBank/DDBJ databases">
        <authorList>
            <person name="Chen Y."/>
            <person name="Shah S."/>
            <person name="Dougan E. K."/>
            <person name="Thang M."/>
            <person name="Chan C."/>
        </authorList>
    </citation>
    <scope>NUCLEOTIDE SEQUENCE [LARGE SCALE GENOMIC DNA]</scope>
</reference>
<gene>
    <name evidence="1" type="ORF">C1SCF055_LOCUS44785</name>
</gene>